<dbReference type="Proteomes" id="UP000315400">
    <property type="component" value="Unassembled WGS sequence"/>
</dbReference>
<dbReference type="InterPro" id="IPR029044">
    <property type="entry name" value="Nucleotide-diphossugar_trans"/>
</dbReference>
<name>A0A540VQX2_9GAMM</name>
<gene>
    <name evidence="2" type="ORF">FKY71_10240</name>
</gene>
<dbReference type="GO" id="GO:0016740">
    <property type="term" value="F:transferase activity"/>
    <property type="evidence" value="ECO:0007669"/>
    <property type="project" value="UniProtKB-KW"/>
</dbReference>
<dbReference type="Gene3D" id="3.90.550.10">
    <property type="entry name" value="Spore Coat Polysaccharide Biosynthesis Protein SpsA, Chain A"/>
    <property type="match status" value="1"/>
</dbReference>
<sequence>MNPRCLFCVFSYNRGRFLENCIESLEACVPFADIAIFDDASNDGETVAILERLSQKVPVIQPGSVSSRKVGGLYDNMQSALDYAQSYDLVCFVQDDTQVVRSVSPEELAEINGLFESDQRLGFVHPAFLRGINRSRDQKSLNYQSATRTYRRGQTKQSAGTYFSAILIAKPSRLNEHEWRFSRSEPANDQQAMGVFEKMAYLHAPFVMWLPEVPVYRGKRKTLALRLAEQIRAVGLHPFKTMDDAESEAFKRRPSSDLPIAEDFLTISTQAVIKPWRYHPLQKARFLKMLNNVELALRKRL</sequence>
<dbReference type="STRING" id="1260251.SPISAL_00660"/>
<dbReference type="Pfam" id="PF00535">
    <property type="entry name" value="Glycos_transf_2"/>
    <property type="match status" value="1"/>
</dbReference>
<keyword evidence="2" id="KW-0808">Transferase</keyword>
<proteinExistence type="predicted"/>
<dbReference type="CDD" id="cd00761">
    <property type="entry name" value="Glyco_tranf_GTA_type"/>
    <property type="match status" value="1"/>
</dbReference>
<feature type="domain" description="Glycosyltransferase 2-like" evidence="1">
    <location>
        <begin position="8"/>
        <end position="143"/>
    </location>
</feature>
<dbReference type="AlphaFoldDB" id="A0A540VQX2"/>
<evidence type="ECO:0000313" key="2">
    <source>
        <dbReference type="EMBL" id="TQE99128.1"/>
    </source>
</evidence>
<evidence type="ECO:0000313" key="3">
    <source>
        <dbReference type="Proteomes" id="UP000315400"/>
    </source>
</evidence>
<dbReference type="SUPFAM" id="SSF53448">
    <property type="entry name" value="Nucleotide-diphospho-sugar transferases"/>
    <property type="match status" value="1"/>
</dbReference>
<evidence type="ECO:0000259" key="1">
    <source>
        <dbReference type="Pfam" id="PF00535"/>
    </source>
</evidence>
<accession>A0A540VQX2</accession>
<protein>
    <submittedName>
        <fullName evidence="2">Glycosyltransferase family 2 protein</fullName>
    </submittedName>
</protein>
<comment type="caution">
    <text evidence="2">The sequence shown here is derived from an EMBL/GenBank/DDBJ whole genome shotgun (WGS) entry which is preliminary data.</text>
</comment>
<reference evidence="2 3" key="1">
    <citation type="submission" date="2019-06" db="EMBL/GenBank/DDBJ databases">
        <title>Metagenome assembled Genome of Spiribacter salinus SL48-SHIP from the microbial mat of Salt Lake 48 (Novosibirsk region, Russia).</title>
        <authorList>
            <person name="Shipova A."/>
            <person name="Rozanov A.S."/>
            <person name="Bryanskaya A.V."/>
            <person name="Peltek S.E."/>
        </authorList>
    </citation>
    <scope>NUCLEOTIDE SEQUENCE [LARGE SCALE GENOMIC DNA]</scope>
    <source>
        <strain evidence="2">SL48-SHIP-2</strain>
    </source>
</reference>
<dbReference type="RefSeq" id="WP_016352540.1">
    <property type="nucleotide sequence ID" value="NZ_MBFX01000003.1"/>
</dbReference>
<dbReference type="EMBL" id="VIFK01000090">
    <property type="protein sequence ID" value="TQE99128.1"/>
    <property type="molecule type" value="Genomic_DNA"/>
</dbReference>
<dbReference type="InterPro" id="IPR001173">
    <property type="entry name" value="Glyco_trans_2-like"/>
</dbReference>
<organism evidence="2 3">
    <name type="scientific">Spiribacter salinus</name>
    <dbReference type="NCBI Taxonomy" id="1335746"/>
    <lineage>
        <taxon>Bacteria</taxon>
        <taxon>Pseudomonadati</taxon>
        <taxon>Pseudomonadota</taxon>
        <taxon>Gammaproteobacteria</taxon>
        <taxon>Chromatiales</taxon>
        <taxon>Ectothiorhodospiraceae</taxon>
        <taxon>Spiribacter</taxon>
    </lineage>
</organism>